<organism evidence="2 3">
    <name type="scientific">Funneliformis caledonium</name>
    <dbReference type="NCBI Taxonomy" id="1117310"/>
    <lineage>
        <taxon>Eukaryota</taxon>
        <taxon>Fungi</taxon>
        <taxon>Fungi incertae sedis</taxon>
        <taxon>Mucoromycota</taxon>
        <taxon>Glomeromycotina</taxon>
        <taxon>Glomeromycetes</taxon>
        <taxon>Glomerales</taxon>
        <taxon>Glomeraceae</taxon>
        <taxon>Funneliformis</taxon>
    </lineage>
</organism>
<dbReference type="Gene3D" id="3.30.420.40">
    <property type="match status" value="1"/>
</dbReference>
<evidence type="ECO:0000313" key="3">
    <source>
        <dbReference type="Proteomes" id="UP000789570"/>
    </source>
</evidence>
<dbReference type="AlphaFoldDB" id="A0A9N9H7P2"/>
<proteinExistence type="predicted"/>
<reference evidence="2" key="1">
    <citation type="submission" date="2021-06" db="EMBL/GenBank/DDBJ databases">
        <authorList>
            <person name="Kallberg Y."/>
            <person name="Tangrot J."/>
            <person name="Rosling A."/>
        </authorList>
    </citation>
    <scope>NUCLEOTIDE SEQUENCE</scope>
    <source>
        <strain evidence="2">UK204</strain>
    </source>
</reference>
<protein>
    <submittedName>
        <fullName evidence="2">16602_t:CDS:1</fullName>
    </submittedName>
</protein>
<dbReference type="PANTHER" id="PTHR14187:SF5">
    <property type="entry name" value="HEAT SHOCK 70 KDA PROTEIN 12A"/>
    <property type="match status" value="1"/>
</dbReference>
<comment type="caution">
    <text evidence="2">The sequence shown here is derived from an EMBL/GenBank/DDBJ whole genome shotgun (WGS) entry which is preliminary data.</text>
</comment>
<keyword evidence="3" id="KW-1185">Reference proteome</keyword>
<evidence type="ECO:0000313" key="2">
    <source>
        <dbReference type="EMBL" id="CAG8665119.1"/>
    </source>
</evidence>
<dbReference type="OrthoDB" id="2963168at2759"/>
<sequence>ENKRIRQQHESLQEENRETLRINSELKEALQEKENRETLRINSELKVKLQERDEQLEKLQQQDLNFEKQKIEIQVISQNIEKTLEMLESDEINENNNKILKEKNKPLISESMIHTNYDWPGSFGELKTNTVLQYDDEYINVMSWGAPALFKRPPFKKKIGKDNETKPVELFKLHLSNLPDELKPKLPVRYEKAITDYLREIGKVIKETIASRWIGIDILHQVLLVLTYPADYSDKAKAIMRKCAFNPGIKKEFQHRINISIPTQPTVAVAHGAVKTQFYFSSDS</sequence>
<accession>A0A9N9H7P2</accession>
<dbReference type="EMBL" id="CAJVPQ010005167">
    <property type="protein sequence ID" value="CAG8665119.1"/>
    <property type="molecule type" value="Genomic_DNA"/>
</dbReference>
<name>A0A9N9H7P2_9GLOM</name>
<gene>
    <name evidence="2" type="ORF">FCALED_LOCUS11735</name>
</gene>
<dbReference type="PANTHER" id="PTHR14187">
    <property type="entry name" value="ALPHA KINASE/ELONGATION FACTOR 2 KINASE"/>
    <property type="match status" value="1"/>
</dbReference>
<evidence type="ECO:0000256" key="1">
    <source>
        <dbReference type="SAM" id="Coils"/>
    </source>
</evidence>
<feature type="non-terminal residue" evidence="2">
    <location>
        <position position="1"/>
    </location>
</feature>
<feature type="coiled-coil region" evidence="1">
    <location>
        <begin position="2"/>
        <end position="69"/>
    </location>
</feature>
<dbReference type="Proteomes" id="UP000789570">
    <property type="component" value="Unassembled WGS sequence"/>
</dbReference>
<keyword evidence="1" id="KW-0175">Coiled coil</keyword>